<gene>
    <name evidence="2" type="ORF">QNJ86_08240</name>
</gene>
<dbReference type="PROSITE" id="PS50878">
    <property type="entry name" value="RT_POL"/>
    <property type="match status" value="1"/>
</dbReference>
<reference evidence="2 3" key="1">
    <citation type="submission" date="2023-05" db="EMBL/GenBank/DDBJ databases">
        <title>Gordonibacter KGMB12511T sp. nov., isolated from faeces of healthy Korean.</title>
        <authorList>
            <person name="Kim H.S."/>
            <person name="Kim J.-S."/>
            <person name="Suh M.K."/>
            <person name="Eom M.K."/>
            <person name="Do H.E."/>
            <person name="Lee J.-S."/>
        </authorList>
    </citation>
    <scope>NUCLEOTIDE SEQUENCE [LARGE SCALE GENOMIC DNA]</scope>
    <source>
        <strain evidence="2 3">KGMB12511</strain>
    </source>
</reference>
<dbReference type="GO" id="GO:0003964">
    <property type="term" value="F:RNA-directed DNA polymerase activity"/>
    <property type="evidence" value="ECO:0007669"/>
    <property type="project" value="UniProtKB-KW"/>
</dbReference>
<dbReference type="SUPFAM" id="SSF56672">
    <property type="entry name" value="DNA/RNA polymerases"/>
    <property type="match status" value="1"/>
</dbReference>
<keyword evidence="3" id="KW-1185">Reference proteome</keyword>
<proteinExistence type="predicted"/>
<organism evidence="2 3">
    <name type="scientific">Gordonibacter faecis</name>
    <dbReference type="NCBI Taxonomy" id="3047475"/>
    <lineage>
        <taxon>Bacteria</taxon>
        <taxon>Bacillati</taxon>
        <taxon>Actinomycetota</taxon>
        <taxon>Coriobacteriia</taxon>
        <taxon>Eggerthellales</taxon>
        <taxon>Eggerthellaceae</taxon>
        <taxon>Gordonibacter</taxon>
    </lineage>
</organism>
<dbReference type="Proteomes" id="UP001232750">
    <property type="component" value="Unassembled WGS sequence"/>
</dbReference>
<comment type="caution">
    <text evidence="2">The sequence shown here is derived from an EMBL/GenBank/DDBJ whole genome shotgun (WGS) entry which is preliminary data.</text>
</comment>
<protein>
    <submittedName>
        <fullName evidence="2">RNA-directed DNA polymerase</fullName>
    </submittedName>
</protein>
<feature type="domain" description="Reverse transcriptase" evidence="1">
    <location>
        <begin position="71"/>
        <end position="358"/>
    </location>
</feature>
<accession>A0ABT7DMM2</accession>
<evidence type="ECO:0000313" key="2">
    <source>
        <dbReference type="EMBL" id="MDJ1650789.1"/>
    </source>
</evidence>
<dbReference type="RefSeq" id="WP_283832130.1">
    <property type="nucleotide sequence ID" value="NZ_JASJEU010000014.1"/>
</dbReference>
<evidence type="ECO:0000259" key="1">
    <source>
        <dbReference type="PROSITE" id="PS50878"/>
    </source>
</evidence>
<keyword evidence="2" id="KW-0548">Nucleotidyltransferase</keyword>
<dbReference type="CDD" id="cd01646">
    <property type="entry name" value="RT_Bac_retron_I"/>
    <property type="match status" value="1"/>
</dbReference>
<keyword evidence="2" id="KW-0808">Transferase</keyword>
<dbReference type="InterPro" id="IPR043502">
    <property type="entry name" value="DNA/RNA_pol_sf"/>
</dbReference>
<sequence>MNAAQRKRRRERREARRLLKARLDLQSCLDFDHMSDPAVLSTSALACEKDVRWKRSVQTFMLTRMKNCIELSDELRSGRYHKRPANHFVLHERGHARWISAVHFRDRVVQKAYCDQFLIPVLHRAVVYDNTASQVGKGTDFARDRFALHMEQALRHFGPKAWLVSYDFKSYFASIDPGRAMEMIASATAPLVACQRDRDNATKMLELGRTFICEEEGLGLGNQTSQVVAIAYASPIDHAVREVCRCGLSGRYMDDSYAFCRTKDDAYAVLAVAQEHARRLGLVLHPRKTQVAPAARRHVYLKTVFCPQPDGSIRRDIARDTIRRYKRHYKALVGLVAAGRIPAEVLAVSEGSWKGVALRATDPERYLREMTTFFESTKLRMASELFG</sequence>
<evidence type="ECO:0000313" key="3">
    <source>
        <dbReference type="Proteomes" id="UP001232750"/>
    </source>
</evidence>
<dbReference type="EMBL" id="JASJEU010000014">
    <property type="protein sequence ID" value="MDJ1650789.1"/>
    <property type="molecule type" value="Genomic_DNA"/>
</dbReference>
<keyword evidence="2" id="KW-0695">RNA-directed DNA polymerase</keyword>
<name>A0ABT7DMM2_9ACTN</name>
<dbReference type="InterPro" id="IPR000477">
    <property type="entry name" value="RT_dom"/>
</dbReference>
<dbReference type="Pfam" id="PF00078">
    <property type="entry name" value="RVT_1"/>
    <property type="match status" value="1"/>
</dbReference>